<protein>
    <recommendedName>
        <fullName evidence="3">Type I restriction enzyme R protein N-terminal domain-containing protein</fullName>
    </recommendedName>
</protein>
<proteinExistence type="predicted"/>
<evidence type="ECO:0000313" key="1">
    <source>
        <dbReference type="EMBL" id="PZO83531.1"/>
    </source>
</evidence>
<dbReference type="AlphaFoldDB" id="A0A2W5BKE7"/>
<comment type="caution">
    <text evidence="1">The sequence shown here is derived from an EMBL/GenBank/DDBJ whole genome shotgun (WGS) entry which is preliminary data.</text>
</comment>
<dbReference type="EMBL" id="QFNK01000207">
    <property type="protein sequence ID" value="PZO83531.1"/>
    <property type="molecule type" value="Genomic_DNA"/>
</dbReference>
<dbReference type="Proteomes" id="UP000249557">
    <property type="component" value="Unassembled WGS sequence"/>
</dbReference>
<sequence>MLSHNDLEQFLFQKAPPVLGENEVRELERIASLDVSDFKEADVREEIINPILKIIGHQKGQEYSVEREKHIRFVGRKDKYIDYNLTIWEQNFWLIEAKRPDQNQKSFAYKEAQQAMEYAAHPEIRAALVVLCDGIKLEIFDRDENVEAPILSILIKEITQEYNAIAKYLDPLNVWFFYRRRLLKELTRAFEKEGNFTRVEEFKKSMDRHLDKMRGQILDNYRASIKKDNNKYPDILRSATIEDIVEAHFFVEHSVPAMEIMSNILLEECKKTSAFKIIYRIFPDDPRDANDAYFVNALHFLIRLDASELQLDWAPDWLGGQNCRSDKSNLLKKIIPLLLDHFSTDEPRKIISLTAAAYRRLAKILCISNPDMWKVAELKHVATRFFYSEFSWEQHVSSAERNLIGQWNNIALMETAEFVRRHKPSNGKFNTNKAKAEFLKILETEKALLSKFPNYGQLRSEANTGELYPTDISCVLYDNLGHGALCVLKDNGKWREYVLSKHKNLILELAALGSWSAQEILGKNIYFGNKHEIASERFFYGDEALYITMTKAYAP</sequence>
<name>A0A2W5BKE7_9BACT</name>
<dbReference type="Gene3D" id="3.90.1570.30">
    <property type="match status" value="1"/>
</dbReference>
<evidence type="ECO:0008006" key="3">
    <source>
        <dbReference type="Google" id="ProtNLM"/>
    </source>
</evidence>
<accession>A0A2W5BKE7</accession>
<reference evidence="1 2" key="1">
    <citation type="submission" date="2017-08" db="EMBL/GenBank/DDBJ databases">
        <title>Infants hospitalized years apart are colonized by the same room-sourced microbial strains.</title>
        <authorList>
            <person name="Brooks B."/>
            <person name="Olm M.R."/>
            <person name="Firek B.A."/>
            <person name="Baker R."/>
            <person name="Thomas B.C."/>
            <person name="Morowitz M.J."/>
            <person name="Banfield J.F."/>
        </authorList>
    </citation>
    <scope>NUCLEOTIDE SEQUENCE [LARGE SCALE GENOMIC DNA]</scope>
    <source>
        <strain evidence="1">S2_018_000_R2_104</strain>
    </source>
</reference>
<gene>
    <name evidence="1" type="ORF">DI626_08980</name>
</gene>
<organism evidence="1 2">
    <name type="scientific">Micavibrio aeruginosavorus</name>
    <dbReference type="NCBI Taxonomy" id="349221"/>
    <lineage>
        <taxon>Bacteria</taxon>
        <taxon>Pseudomonadati</taxon>
        <taxon>Bdellovibrionota</taxon>
        <taxon>Bdellovibrionia</taxon>
        <taxon>Bdellovibrionales</taxon>
        <taxon>Pseudobdellovibrionaceae</taxon>
        <taxon>Micavibrio</taxon>
    </lineage>
</organism>
<evidence type="ECO:0000313" key="2">
    <source>
        <dbReference type="Proteomes" id="UP000249557"/>
    </source>
</evidence>